<sequence length="281" mass="28731">MGDKPVITHRIWAFMAVGILAASLALPAAALADDDDAASSDSSSAQDVSASGDGTTTSGAVVRAGGAKSGTNGSPSEDSSGASGNSKAGSGASSGILEAADTAGKPAVEAADEATPLEAEGNVIDEGQLADNSFLYDAQIGDLASADSYYDRQTVQVTGEVVGDAVNVAGGKPGRVWIVLRDPKSGATVPVIISKEDAEKIDTFGRYGAAGTTLRIKGTYYLDDIEQQGESDIHATKVVVVSEGGRHSDLIVVSAFKMPLIAIALGAALTFLHWYLRERNR</sequence>
<evidence type="ECO:0000256" key="2">
    <source>
        <dbReference type="SAM" id="Phobius"/>
    </source>
</evidence>
<feature type="region of interest" description="Disordered" evidence="1">
    <location>
        <begin position="35"/>
        <end position="94"/>
    </location>
</feature>
<feature type="compositionally biased region" description="Polar residues" evidence="1">
    <location>
        <begin position="69"/>
        <end position="78"/>
    </location>
</feature>
<organism evidence="4 5">
    <name type="scientific">Slackia exigua (strain ATCC 700122 / DSM 15923 / CIP 105133 / JCM 11022 / KCTC 5966 / S-7)</name>
    <dbReference type="NCBI Taxonomy" id="649764"/>
    <lineage>
        <taxon>Bacteria</taxon>
        <taxon>Bacillati</taxon>
        <taxon>Actinomycetota</taxon>
        <taxon>Coriobacteriia</taxon>
        <taxon>Eggerthellales</taxon>
        <taxon>Eggerthellaceae</taxon>
        <taxon>Slackia</taxon>
    </lineage>
</organism>
<dbReference type="OrthoDB" id="3197178at2"/>
<keyword evidence="2" id="KW-0472">Membrane</keyword>
<keyword evidence="2" id="KW-1133">Transmembrane helix</keyword>
<feature type="compositionally biased region" description="Low complexity" evidence="1">
    <location>
        <begin position="39"/>
        <end position="51"/>
    </location>
</feature>
<gene>
    <name evidence="4" type="ORF">HMPREF0762_01393</name>
</gene>
<dbReference type="Proteomes" id="UP000006001">
    <property type="component" value="Unassembled WGS sequence"/>
</dbReference>
<evidence type="ECO:0000313" key="4">
    <source>
        <dbReference type="EMBL" id="EEZ61017.1"/>
    </source>
</evidence>
<dbReference type="EMBL" id="ACUX02000008">
    <property type="protein sequence ID" value="EEZ61017.1"/>
    <property type="molecule type" value="Genomic_DNA"/>
</dbReference>
<dbReference type="AlphaFoldDB" id="D0WHS4"/>
<keyword evidence="2" id="KW-0812">Transmembrane</keyword>
<accession>D0WHS4</accession>
<keyword evidence="3" id="KW-0732">Signal</keyword>
<name>D0WHS4_SLAES</name>
<feature type="compositionally biased region" description="Low complexity" evidence="1">
    <location>
        <begin position="79"/>
        <end position="94"/>
    </location>
</feature>
<dbReference type="GeneID" id="85007885"/>
<dbReference type="STRING" id="649764.HMPREF0762_01393"/>
<evidence type="ECO:0000256" key="1">
    <source>
        <dbReference type="SAM" id="MobiDB-lite"/>
    </source>
</evidence>
<evidence type="ECO:0000256" key="3">
    <source>
        <dbReference type="SAM" id="SignalP"/>
    </source>
</evidence>
<feature type="chain" id="PRO_5003017807" description="Nucleic acid-binding domain protein" evidence="3">
    <location>
        <begin position="33"/>
        <end position="281"/>
    </location>
</feature>
<dbReference type="RefSeq" id="WP_006362648.1">
    <property type="nucleotide sequence ID" value="NZ_GG700630.1"/>
</dbReference>
<reference evidence="4" key="1">
    <citation type="submission" date="2009-10" db="EMBL/GenBank/DDBJ databases">
        <authorList>
            <person name="Weinstock G."/>
            <person name="Sodergren E."/>
            <person name="Clifton S."/>
            <person name="Fulton L."/>
            <person name="Fulton B."/>
            <person name="Courtney L."/>
            <person name="Fronick C."/>
            <person name="Harrison M."/>
            <person name="Strong C."/>
            <person name="Farmer C."/>
            <person name="Delahaunty K."/>
            <person name="Markovic C."/>
            <person name="Hall O."/>
            <person name="Minx P."/>
            <person name="Tomlinson C."/>
            <person name="Mitreva M."/>
            <person name="Nelson J."/>
            <person name="Hou S."/>
            <person name="Wollam A."/>
            <person name="Pepin K.H."/>
            <person name="Johnson M."/>
            <person name="Bhonagiri V."/>
            <person name="Nash W.E."/>
            <person name="Warren W."/>
            <person name="Chinwalla A."/>
            <person name="Mardis E.R."/>
            <person name="Wilson R.K."/>
        </authorList>
    </citation>
    <scope>NUCLEOTIDE SEQUENCE [LARGE SCALE GENOMIC DNA]</scope>
    <source>
        <strain evidence="4">ATCC 700122</strain>
    </source>
</reference>
<proteinExistence type="predicted"/>
<comment type="caution">
    <text evidence="4">The sequence shown here is derived from an EMBL/GenBank/DDBJ whole genome shotgun (WGS) entry which is preliminary data.</text>
</comment>
<feature type="transmembrane region" description="Helical" evidence="2">
    <location>
        <begin position="256"/>
        <end position="276"/>
    </location>
</feature>
<evidence type="ECO:0000313" key="5">
    <source>
        <dbReference type="Proteomes" id="UP000006001"/>
    </source>
</evidence>
<feature type="signal peptide" evidence="3">
    <location>
        <begin position="1"/>
        <end position="32"/>
    </location>
</feature>
<keyword evidence="5" id="KW-1185">Reference proteome</keyword>
<dbReference type="eggNOG" id="ENOG50337MD">
    <property type="taxonomic scope" value="Bacteria"/>
</dbReference>
<protein>
    <recommendedName>
        <fullName evidence="6">Nucleic acid-binding domain protein</fullName>
    </recommendedName>
</protein>
<dbReference type="HOGENOM" id="CLU_990072_0_0_11"/>
<evidence type="ECO:0008006" key="6">
    <source>
        <dbReference type="Google" id="ProtNLM"/>
    </source>
</evidence>